<reference evidence="3" key="1">
    <citation type="submission" date="2018-11" db="EMBL/GenBank/DDBJ databases">
        <authorList>
            <person name="Alioto T."/>
            <person name="Alioto T."/>
        </authorList>
    </citation>
    <scope>NUCLEOTIDE SEQUENCE</scope>
</reference>
<organism evidence="3 4">
    <name type="scientific">Mytilus galloprovincialis</name>
    <name type="common">Mediterranean mussel</name>
    <dbReference type="NCBI Taxonomy" id="29158"/>
    <lineage>
        <taxon>Eukaryota</taxon>
        <taxon>Metazoa</taxon>
        <taxon>Spiralia</taxon>
        <taxon>Lophotrochozoa</taxon>
        <taxon>Mollusca</taxon>
        <taxon>Bivalvia</taxon>
        <taxon>Autobranchia</taxon>
        <taxon>Pteriomorphia</taxon>
        <taxon>Mytilida</taxon>
        <taxon>Mytiloidea</taxon>
        <taxon>Mytilidae</taxon>
        <taxon>Mytilinae</taxon>
        <taxon>Mytilus</taxon>
    </lineage>
</organism>
<proteinExistence type="predicted"/>
<dbReference type="EMBL" id="UYJE01009398">
    <property type="protein sequence ID" value="VDI73115.1"/>
    <property type="molecule type" value="Genomic_DNA"/>
</dbReference>
<sequence>MDKFGSHSRKRMPIWRMLQDLDMNDNRITSLGLPRDSSDAVTKRWVNLQLKDGVKAIDELEVELGATQKSIEAEKKRLDRIEKEMVKCLPTAGGEMNGDIDMRGHAIRNLSKGTEAGEPVTKGWYAKNWQELVANMQVKINAAESKYKTLENQMFVNQEKIDALETFIKLKHHTQLIGSVGARIFERRYPRPSLHQGSLSPLFGRRGAGDEATTQAWRYRTLLLRGGERRARSPRARSHPQKPHGLRRLDAEQAEQVRRLLRARSS</sequence>
<evidence type="ECO:0000313" key="4">
    <source>
        <dbReference type="Proteomes" id="UP000596742"/>
    </source>
</evidence>
<feature type="region of interest" description="Disordered" evidence="2">
    <location>
        <begin position="228"/>
        <end position="253"/>
    </location>
</feature>
<feature type="compositionally biased region" description="Basic residues" evidence="2">
    <location>
        <begin position="232"/>
        <end position="246"/>
    </location>
</feature>
<feature type="coiled-coil region" evidence="1">
    <location>
        <begin position="126"/>
        <end position="153"/>
    </location>
</feature>
<evidence type="ECO:0000256" key="2">
    <source>
        <dbReference type="SAM" id="MobiDB-lite"/>
    </source>
</evidence>
<name>A0A8B6H318_MYTGA</name>
<evidence type="ECO:0000313" key="3">
    <source>
        <dbReference type="EMBL" id="VDI73115.1"/>
    </source>
</evidence>
<comment type="caution">
    <text evidence="3">The sequence shown here is derived from an EMBL/GenBank/DDBJ whole genome shotgun (WGS) entry which is preliminary data.</text>
</comment>
<gene>
    <name evidence="3" type="ORF">MGAL_10B046730</name>
</gene>
<dbReference type="Proteomes" id="UP000596742">
    <property type="component" value="Unassembled WGS sequence"/>
</dbReference>
<dbReference type="AlphaFoldDB" id="A0A8B6H318"/>
<evidence type="ECO:0000256" key="1">
    <source>
        <dbReference type="SAM" id="Coils"/>
    </source>
</evidence>
<keyword evidence="1" id="KW-0175">Coiled coil</keyword>
<accession>A0A8B6H318</accession>
<keyword evidence="4" id="KW-1185">Reference proteome</keyword>
<feature type="coiled-coil region" evidence="1">
    <location>
        <begin position="57"/>
        <end position="84"/>
    </location>
</feature>
<protein>
    <submittedName>
        <fullName evidence="3">Uncharacterized protein</fullName>
    </submittedName>
</protein>